<feature type="compositionally biased region" description="Basic and acidic residues" evidence="10">
    <location>
        <begin position="168"/>
        <end position="177"/>
    </location>
</feature>
<organism evidence="13 14">
    <name type="scientific">Allacma fusca</name>
    <dbReference type="NCBI Taxonomy" id="39272"/>
    <lineage>
        <taxon>Eukaryota</taxon>
        <taxon>Metazoa</taxon>
        <taxon>Ecdysozoa</taxon>
        <taxon>Arthropoda</taxon>
        <taxon>Hexapoda</taxon>
        <taxon>Collembola</taxon>
        <taxon>Symphypleona</taxon>
        <taxon>Sminthuridae</taxon>
        <taxon>Allacma</taxon>
    </lineage>
</organism>
<feature type="region of interest" description="Disordered" evidence="10">
    <location>
        <begin position="351"/>
        <end position="424"/>
    </location>
</feature>
<feature type="compositionally biased region" description="Basic residues" evidence="10">
    <location>
        <begin position="415"/>
        <end position="424"/>
    </location>
</feature>
<sequence>MEGFPAAVEQNQQLSDFTSNNFAQYQLHQSFDTVSASDRSANDFSDSNGLPTPLMSLIPFGNDGAIRGTNPTFNHLGYESRQESTGSSQNSWFINFSQLSQNTQTGGYNQYNRPSGGGMGQRGMKSSSYGNQRSGDGRRGGQNRGYFGGNFNRGGGGRGSLNGNRGNGRRDEREPDPIKLAPQVATVNVFGLPSMITECEIEELFGNVGAIQRNLISGTPKISILTNEDSDQTSCKIVFTDFEAAKAAVSHFDGKEFFGSAIQVTVDGNNYDYECDYPLENSYNSQNFDDRGRDSHGPRRGNRGRGGSMSVKRGGGMLRENREGDWTCGNPSCGNRCFAWRTECNRCGFAKGNGGGGGRGGRGFPGGRGNGRGSRPGGGGRGGGGNFGGRGSFRGGSGGGPRGGSRGGGGPMRSHMQRGRPRPY</sequence>
<comment type="subcellular location">
    <subcellularLocation>
        <location evidence="1">Nucleus</location>
    </subcellularLocation>
</comment>
<dbReference type="GO" id="GO:0008270">
    <property type="term" value="F:zinc ion binding"/>
    <property type="evidence" value="ECO:0007669"/>
    <property type="project" value="UniProtKB-KW"/>
</dbReference>
<protein>
    <submittedName>
        <fullName evidence="13">Uncharacterized protein</fullName>
    </submittedName>
</protein>
<dbReference type="EMBL" id="CAJVCH010571159">
    <property type="protein sequence ID" value="CAG7836788.1"/>
    <property type="molecule type" value="Genomic_DNA"/>
</dbReference>
<feature type="compositionally biased region" description="Basic and acidic residues" evidence="10">
    <location>
        <begin position="288"/>
        <end position="297"/>
    </location>
</feature>
<dbReference type="GO" id="GO:0006355">
    <property type="term" value="P:regulation of DNA-templated transcription"/>
    <property type="evidence" value="ECO:0007669"/>
    <property type="project" value="InterPro"/>
</dbReference>
<dbReference type="InterPro" id="IPR000504">
    <property type="entry name" value="RRM_dom"/>
</dbReference>
<keyword evidence="5" id="KW-0862">Zinc</keyword>
<evidence type="ECO:0000256" key="2">
    <source>
        <dbReference type="ARBA" id="ARBA00008448"/>
    </source>
</evidence>
<feature type="compositionally biased region" description="Gly residues" evidence="10">
    <location>
        <begin position="351"/>
        <end position="411"/>
    </location>
</feature>
<feature type="compositionally biased region" description="Polar residues" evidence="10">
    <location>
        <begin position="124"/>
        <end position="134"/>
    </location>
</feature>
<keyword evidence="14" id="KW-1185">Reference proteome</keyword>
<feature type="region of interest" description="Disordered" evidence="10">
    <location>
        <begin position="104"/>
        <end position="178"/>
    </location>
</feature>
<evidence type="ECO:0000256" key="1">
    <source>
        <dbReference type="ARBA" id="ARBA00004123"/>
    </source>
</evidence>
<dbReference type="Pfam" id="PF00076">
    <property type="entry name" value="RRM_1"/>
    <property type="match status" value="1"/>
</dbReference>
<evidence type="ECO:0000256" key="6">
    <source>
        <dbReference type="ARBA" id="ARBA00022884"/>
    </source>
</evidence>
<dbReference type="InterPro" id="IPR034870">
    <property type="entry name" value="TET_fam"/>
</dbReference>
<evidence type="ECO:0000256" key="3">
    <source>
        <dbReference type="ARBA" id="ARBA00022723"/>
    </source>
</evidence>
<comment type="caution">
    <text evidence="13">The sequence shown here is derived from an EMBL/GenBank/DDBJ whole genome shotgun (WGS) entry which is preliminary data.</text>
</comment>
<evidence type="ECO:0000256" key="9">
    <source>
        <dbReference type="PROSITE-ProRule" id="PRU00322"/>
    </source>
</evidence>
<dbReference type="InterPro" id="IPR001876">
    <property type="entry name" value="Znf_RanBP2"/>
</dbReference>
<evidence type="ECO:0000256" key="7">
    <source>
        <dbReference type="ARBA" id="ARBA00023242"/>
    </source>
</evidence>
<evidence type="ECO:0000256" key="4">
    <source>
        <dbReference type="ARBA" id="ARBA00022771"/>
    </source>
</evidence>
<evidence type="ECO:0000259" key="11">
    <source>
        <dbReference type="PROSITE" id="PS50102"/>
    </source>
</evidence>
<accession>A0A8J2PMR5</accession>
<feature type="compositionally biased region" description="Gly residues" evidence="10">
    <location>
        <begin position="140"/>
        <end position="160"/>
    </location>
</feature>
<feature type="compositionally biased region" description="Polar residues" evidence="10">
    <location>
        <begin position="104"/>
        <end position="113"/>
    </location>
</feature>
<keyword evidence="4 9" id="KW-0863">Zinc-finger</keyword>
<feature type="domain" description="RanBP2-type" evidence="12">
    <location>
        <begin position="322"/>
        <end position="353"/>
    </location>
</feature>
<feature type="region of interest" description="Disordered" evidence="10">
    <location>
        <begin position="284"/>
        <end position="325"/>
    </location>
</feature>
<evidence type="ECO:0000256" key="8">
    <source>
        <dbReference type="PROSITE-ProRule" id="PRU00176"/>
    </source>
</evidence>
<proteinExistence type="inferred from homology"/>
<evidence type="ECO:0000259" key="12">
    <source>
        <dbReference type="PROSITE" id="PS50199"/>
    </source>
</evidence>
<dbReference type="SMART" id="SM00547">
    <property type="entry name" value="ZnF_RBZ"/>
    <property type="match status" value="1"/>
</dbReference>
<name>A0A8J2PMR5_9HEXA</name>
<reference evidence="13" key="1">
    <citation type="submission" date="2021-06" db="EMBL/GenBank/DDBJ databases">
        <authorList>
            <person name="Hodson N. C."/>
            <person name="Mongue J. A."/>
            <person name="Jaron S. K."/>
        </authorList>
    </citation>
    <scope>NUCLEOTIDE SEQUENCE</scope>
</reference>
<dbReference type="Proteomes" id="UP000708208">
    <property type="component" value="Unassembled WGS sequence"/>
</dbReference>
<keyword evidence="6 8" id="KW-0694">RNA-binding</keyword>
<dbReference type="PROSITE" id="PS50102">
    <property type="entry name" value="RRM"/>
    <property type="match status" value="1"/>
</dbReference>
<dbReference type="PROSITE" id="PS50199">
    <property type="entry name" value="ZF_RANBP2_2"/>
    <property type="match status" value="1"/>
</dbReference>
<dbReference type="AlphaFoldDB" id="A0A8J2PMR5"/>
<dbReference type="OrthoDB" id="76445at2759"/>
<comment type="similarity">
    <text evidence="2">Belongs to the RRM TET family.</text>
</comment>
<evidence type="ECO:0000256" key="10">
    <source>
        <dbReference type="SAM" id="MobiDB-lite"/>
    </source>
</evidence>
<keyword evidence="3" id="KW-0479">Metal-binding</keyword>
<evidence type="ECO:0000256" key="5">
    <source>
        <dbReference type="ARBA" id="ARBA00022833"/>
    </source>
</evidence>
<evidence type="ECO:0000313" key="14">
    <source>
        <dbReference type="Proteomes" id="UP000708208"/>
    </source>
</evidence>
<feature type="domain" description="RRM" evidence="11">
    <location>
        <begin position="185"/>
        <end position="269"/>
    </location>
</feature>
<dbReference type="PANTHER" id="PTHR23238">
    <property type="entry name" value="RNA BINDING PROTEIN"/>
    <property type="match status" value="1"/>
</dbReference>
<gene>
    <name evidence="13" type="ORF">AFUS01_LOCUS45989</name>
</gene>
<dbReference type="GO" id="GO:0005634">
    <property type="term" value="C:nucleus"/>
    <property type="evidence" value="ECO:0007669"/>
    <property type="project" value="UniProtKB-SubCell"/>
</dbReference>
<dbReference type="GO" id="GO:0003723">
    <property type="term" value="F:RNA binding"/>
    <property type="evidence" value="ECO:0007669"/>
    <property type="project" value="UniProtKB-UniRule"/>
</dbReference>
<keyword evidence="7" id="KW-0539">Nucleus</keyword>
<evidence type="ECO:0000313" key="13">
    <source>
        <dbReference type="EMBL" id="CAG7836788.1"/>
    </source>
</evidence>